<evidence type="ECO:0000259" key="15">
    <source>
        <dbReference type="Pfam" id="PF02563"/>
    </source>
</evidence>
<evidence type="ECO:0000256" key="8">
    <source>
        <dbReference type="ARBA" id="ARBA00023047"/>
    </source>
</evidence>
<keyword evidence="13" id="KW-0998">Cell outer membrane</keyword>
<evidence type="ECO:0000256" key="4">
    <source>
        <dbReference type="ARBA" id="ARBA00022452"/>
    </source>
</evidence>
<evidence type="ECO:0000256" key="9">
    <source>
        <dbReference type="ARBA" id="ARBA00023065"/>
    </source>
</evidence>
<keyword evidence="6" id="KW-0812">Transmembrane</keyword>
<evidence type="ECO:0000256" key="6">
    <source>
        <dbReference type="ARBA" id="ARBA00022692"/>
    </source>
</evidence>
<keyword evidence="12" id="KW-0564">Palmitate</keyword>
<evidence type="ECO:0000313" key="17">
    <source>
        <dbReference type="EMBL" id="VAV98839.1"/>
    </source>
</evidence>
<keyword evidence="4" id="KW-1134">Transmembrane beta strand</keyword>
<comment type="subcellular location">
    <subcellularLocation>
        <location evidence="1">Cell outer membrane</location>
        <topology evidence="1">Multi-pass membrane protein</topology>
    </subcellularLocation>
</comment>
<evidence type="ECO:0000256" key="13">
    <source>
        <dbReference type="ARBA" id="ARBA00023237"/>
    </source>
</evidence>
<evidence type="ECO:0000256" key="3">
    <source>
        <dbReference type="ARBA" id="ARBA00022448"/>
    </source>
</evidence>
<feature type="domain" description="SLBB" evidence="16">
    <location>
        <begin position="157"/>
        <end position="241"/>
    </location>
</feature>
<evidence type="ECO:0000259" key="16">
    <source>
        <dbReference type="Pfam" id="PF22461"/>
    </source>
</evidence>
<dbReference type="Pfam" id="PF22461">
    <property type="entry name" value="SLBB_2"/>
    <property type="match status" value="1"/>
</dbReference>
<keyword evidence="9" id="KW-0406">Ion transport</keyword>
<proteinExistence type="inferred from homology"/>
<dbReference type="EMBL" id="UOEG01000185">
    <property type="protein sequence ID" value="VAV98839.1"/>
    <property type="molecule type" value="Genomic_DNA"/>
</dbReference>
<keyword evidence="11" id="KW-0472">Membrane</keyword>
<dbReference type="GO" id="GO:0006811">
    <property type="term" value="P:monoatomic ion transport"/>
    <property type="evidence" value="ECO:0007669"/>
    <property type="project" value="UniProtKB-KW"/>
</dbReference>
<dbReference type="GO" id="GO:0015288">
    <property type="term" value="F:porin activity"/>
    <property type="evidence" value="ECO:0007669"/>
    <property type="project" value="UniProtKB-KW"/>
</dbReference>
<evidence type="ECO:0000256" key="12">
    <source>
        <dbReference type="ARBA" id="ARBA00023139"/>
    </source>
</evidence>
<dbReference type="PANTHER" id="PTHR33619:SF3">
    <property type="entry name" value="POLYSACCHARIDE EXPORT PROTEIN GFCE-RELATED"/>
    <property type="match status" value="1"/>
</dbReference>
<evidence type="ECO:0000256" key="7">
    <source>
        <dbReference type="ARBA" id="ARBA00022729"/>
    </source>
</evidence>
<dbReference type="Pfam" id="PF02563">
    <property type="entry name" value="Poly_export"/>
    <property type="match status" value="1"/>
</dbReference>
<keyword evidence="8" id="KW-0625">Polysaccharide transport</keyword>
<dbReference type="GO" id="GO:0009279">
    <property type="term" value="C:cell outer membrane"/>
    <property type="evidence" value="ECO:0007669"/>
    <property type="project" value="UniProtKB-SubCell"/>
</dbReference>
<evidence type="ECO:0000256" key="14">
    <source>
        <dbReference type="ARBA" id="ARBA00023288"/>
    </source>
</evidence>
<feature type="non-terminal residue" evidence="17">
    <location>
        <position position="1"/>
    </location>
</feature>
<sequence length="279" mass="30281">ETRVTPLQEIQVDGTGFIFIPYAGRIRAAGNSPEALRRIITRKLEDQTPEPQVEVRRLAGNGSTVSLIGSIAAQGVYPIERPTRTLSAMISSAGGLTIEPEIAQITVIRGKHSSKIWFQDMFRNPQYDIALRGGDRILVEQDTRSYTALGATSGQSRVQFRTQTLSAIEALATVGGLRSATADPTGIFVMRDESAEVANLVLERDDITTPRRMVYVLNLTQTNGMFIARDFTIRDNDTVYVTEAPFTQWSKAISALTGTLGALGSVSTANNTLSTLSGN</sequence>
<name>A0A3B0S3H4_9ZZZZ</name>
<evidence type="ECO:0000256" key="1">
    <source>
        <dbReference type="ARBA" id="ARBA00004571"/>
    </source>
</evidence>
<evidence type="ECO:0000256" key="2">
    <source>
        <dbReference type="ARBA" id="ARBA00009450"/>
    </source>
</evidence>
<dbReference type="InterPro" id="IPR003715">
    <property type="entry name" value="Poly_export_N"/>
</dbReference>
<comment type="similarity">
    <text evidence="2">Belongs to the BexD/CtrA/VexA family.</text>
</comment>
<dbReference type="Gene3D" id="3.30.1950.10">
    <property type="entry name" value="wza like domain"/>
    <property type="match status" value="1"/>
</dbReference>
<evidence type="ECO:0000256" key="5">
    <source>
        <dbReference type="ARBA" id="ARBA00022597"/>
    </source>
</evidence>
<gene>
    <name evidence="17" type="ORF">MNBD_ALPHA07-253</name>
</gene>
<evidence type="ECO:0000256" key="11">
    <source>
        <dbReference type="ARBA" id="ARBA00023136"/>
    </source>
</evidence>
<evidence type="ECO:0000256" key="10">
    <source>
        <dbReference type="ARBA" id="ARBA00023114"/>
    </source>
</evidence>
<keyword evidence="7" id="KW-0732">Signal</keyword>
<dbReference type="PANTHER" id="PTHR33619">
    <property type="entry name" value="POLYSACCHARIDE EXPORT PROTEIN GFCE-RELATED"/>
    <property type="match status" value="1"/>
</dbReference>
<dbReference type="InterPro" id="IPR054765">
    <property type="entry name" value="SLBB_dom"/>
</dbReference>
<dbReference type="GO" id="GO:0046930">
    <property type="term" value="C:pore complex"/>
    <property type="evidence" value="ECO:0007669"/>
    <property type="project" value="UniProtKB-KW"/>
</dbReference>
<keyword evidence="5" id="KW-0762">Sugar transport</keyword>
<reference evidence="17" key="1">
    <citation type="submission" date="2018-06" db="EMBL/GenBank/DDBJ databases">
        <authorList>
            <person name="Zhirakovskaya E."/>
        </authorList>
    </citation>
    <scope>NUCLEOTIDE SEQUENCE</scope>
</reference>
<accession>A0A3B0S3H4</accession>
<dbReference type="InterPro" id="IPR049712">
    <property type="entry name" value="Poly_export"/>
</dbReference>
<protein>
    <submittedName>
        <fullName evidence="17">Capsule polysaccharide export protein</fullName>
    </submittedName>
</protein>
<dbReference type="Gene3D" id="3.10.560.10">
    <property type="entry name" value="Outer membrane lipoprotein wza domain like"/>
    <property type="match status" value="2"/>
</dbReference>
<dbReference type="GO" id="GO:0015159">
    <property type="term" value="F:polysaccharide transmembrane transporter activity"/>
    <property type="evidence" value="ECO:0007669"/>
    <property type="project" value="InterPro"/>
</dbReference>
<dbReference type="AlphaFoldDB" id="A0A3B0S3H4"/>
<keyword evidence="10" id="KW-0626">Porin</keyword>
<feature type="domain" description="Polysaccharide export protein N-terminal" evidence="15">
    <location>
        <begin position="8"/>
        <end position="56"/>
    </location>
</feature>
<keyword evidence="14" id="KW-0449">Lipoprotein</keyword>
<keyword evidence="3" id="KW-0813">Transport</keyword>
<organism evidence="17">
    <name type="scientific">hydrothermal vent metagenome</name>
    <dbReference type="NCBI Taxonomy" id="652676"/>
    <lineage>
        <taxon>unclassified sequences</taxon>
        <taxon>metagenomes</taxon>
        <taxon>ecological metagenomes</taxon>
    </lineage>
</organism>